<dbReference type="GO" id="GO:0005634">
    <property type="term" value="C:nucleus"/>
    <property type="evidence" value="ECO:0007669"/>
    <property type="project" value="TreeGrafter"/>
</dbReference>
<accession>A0AAP0IKK7</accession>
<protein>
    <recommendedName>
        <fullName evidence="10">Denticleless protein homolog</fullName>
    </recommendedName>
</protein>
<evidence type="ECO:0008006" key="10">
    <source>
        <dbReference type="Google" id="ProtNLM"/>
    </source>
</evidence>
<keyword evidence="9" id="KW-1185">Reference proteome</keyword>
<dbReference type="Proteomes" id="UP001417504">
    <property type="component" value="Unassembled WGS sequence"/>
</dbReference>
<evidence type="ECO:0000256" key="4">
    <source>
        <dbReference type="ARBA" id="ARBA00022786"/>
    </source>
</evidence>
<proteinExistence type="inferred from homology"/>
<feature type="compositionally biased region" description="Basic and acidic residues" evidence="7">
    <location>
        <begin position="480"/>
        <end position="489"/>
    </location>
</feature>
<reference evidence="8 9" key="1">
    <citation type="submission" date="2024-01" db="EMBL/GenBank/DDBJ databases">
        <title>Genome assemblies of Stephania.</title>
        <authorList>
            <person name="Yang L."/>
        </authorList>
    </citation>
    <scope>NUCLEOTIDE SEQUENCE [LARGE SCALE GENOMIC DNA]</scope>
    <source>
        <strain evidence="8">QJT</strain>
        <tissue evidence="8">Leaf</tissue>
    </source>
</reference>
<sequence>METTTTAPSSSSSSSSFFRDLKSRELSGIRVRKRPRFDDLSSDSGVISIEHNGNPNPPLAVSFCNVMERFHLLAVSDEDGYLSFYDTRRKLPSLTSCRGNVGEARVCDWVAHYNAIFDLCWIRDDMQILTASGDQTVKVWDVEKKACISALIGHTGSVKSLSCHPSNPGLLVSGSRDGSFGIWDLRCNHRPWHSSEELSLTPTAIVNGAHMPAKRKGSRHVKTGSMSITSVLYLKDETSIASAGAVGSEVKFWDTRNLKAPVTSISCIEAANEKEKGRHGISSLSQDSSGMFLTASCMNNKIYLYNILQLHKGPVSTFSGSQLDTFYVKSAISPDAAHILSGSSDGNACIWQVKRPQEGPLRLEGHEGEVTAVAWCPSETGKLVTCSDDFTVRIWNTLNRSFSCTRSPSSVRRRVMATPGINCRKLFADKDQDMNPTKADRTSSLSDGILIKDHSPSKIILHGASTPESAKKKLSASFTDEVKEMDKTPEAALKSPSSVLNPPSSVKRRTIRDYFVPVS</sequence>
<gene>
    <name evidence="8" type="ORF">Sjap_016193</name>
</gene>
<evidence type="ECO:0000256" key="5">
    <source>
        <dbReference type="ARBA" id="ARBA00038344"/>
    </source>
</evidence>
<dbReference type="GO" id="GO:0043161">
    <property type="term" value="P:proteasome-mediated ubiquitin-dependent protein catabolic process"/>
    <property type="evidence" value="ECO:0007669"/>
    <property type="project" value="TreeGrafter"/>
</dbReference>
<name>A0AAP0IKK7_9MAGN</name>
<dbReference type="InterPro" id="IPR036322">
    <property type="entry name" value="WD40_repeat_dom_sf"/>
</dbReference>
<feature type="repeat" description="WD" evidence="6">
    <location>
        <begin position="151"/>
        <end position="186"/>
    </location>
</feature>
<dbReference type="SMART" id="SM00320">
    <property type="entry name" value="WD40"/>
    <property type="match status" value="7"/>
</dbReference>
<comment type="similarity">
    <text evidence="5">Belongs to the WD repeat cdt2 family.</text>
</comment>
<dbReference type="PROSITE" id="PS50082">
    <property type="entry name" value="WD_REPEATS_2"/>
    <property type="match status" value="3"/>
</dbReference>
<dbReference type="PROSITE" id="PS00678">
    <property type="entry name" value="WD_REPEATS_1"/>
    <property type="match status" value="1"/>
</dbReference>
<evidence type="ECO:0000313" key="9">
    <source>
        <dbReference type="Proteomes" id="UP001417504"/>
    </source>
</evidence>
<organism evidence="8 9">
    <name type="scientific">Stephania japonica</name>
    <dbReference type="NCBI Taxonomy" id="461633"/>
    <lineage>
        <taxon>Eukaryota</taxon>
        <taxon>Viridiplantae</taxon>
        <taxon>Streptophyta</taxon>
        <taxon>Embryophyta</taxon>
        <taxon>Tracheophyta</taxon>
        <taxon>Spermatophyta</taxon>
        <taxon>Magnoliopsida</taxon>
        <taxon>Ranunculales</taxon>
        <taxon>Menispermaceae</taxon>
        <taxon>Menispermoideae</taxon>
        <taxon>Cissampelideae</taxon>
        <taxon>Stephania</taxon>
    </lineage>
</organism>
<dbReference type="InterPro" id="IPR001680">
    <property type="entry name" value="WD40_rpt"/>
</dbReference>
<dbReference type="SUPFAM" id="SSF50978">
    <property type="entry name" value="WD40 repeat-like"/>
    <property type="match status" value="1"/>
</dbReference>
<keyword evidence="2 6" id="KW-0853">WD repeat</keyword>
<evidence type="ECO:0000256" key="1">
    <source>
        <dbReference type="ARBA" id="ARBA00004906"/>
    </source>
</evidence>
<feature type="repeat" description="WD" evidence="6">
    <location>
        <begin position="363"/>
        <end position="396"/>
    </location>
</feature>
<dbReference type="Pfam" id="PF00400">
    <property type="entry name" value="WD40"/>
    <property type="match status" value="4"/>
</dbReference>
<keyword evidence="4" id="KW-0833">Ubl conjugation pathway</keyword>
<evidence type="ECO:0000256" key="2">
    <source>
        <dbReference type="ARBA" id="ARBA00022574"/>
    </source>
</evidence>
<dbReference type="GO" id="GO:0030674">
    <property type="term" value="F:protein-macromolecule adaptor activity"/>
    <property type="evidence" value="ECO:0007669"/>
    <property type="project" value="TreeGrafter"/>
</dbReference>
<feature type="region of interest" description="Disordered" evidence="7">
    <location>
        <begin position="471"/>
        <end position="506"/>
    </location>
</feature>
<keyword evidence="3" id="KW-0677">Repeat</keyword>
<dbReference type="PANTHER" id="PTHR22852:SF0">
    <property type="entry name" value="DENTICLELESS PROTEIN HOMOLOG"/>
    <property type="match status" value="1"/>
</dbReference>
<dbReference type="InterPro" id="IPR019775">
    <property type="entry name" value="WD40_repeat_CS"/>
</dbReference>
<feature type="region of interest" description="Disordered" evidence="7">
    <location>
        <begin position="1"/>
        <end position="20"/>
    </location>
</feature>
<evidence type="ECO:0000256" key="3">
    <source>
        <dbReference type="ARBA" id="ARBA00022737"/>
    </source>
</evidence>
<dbReference type="InterPro" id="IPR020472">
    <property type="entry name" value="WD40_PAC1"/>
</dbReference>
<dbReference type="AlphaFoldDB" id="A0AAP0IKK7"/>
<comment type="pathway">
    <text evidence="1">Protein modification; protein ubiquitination.</text>
</comment>
<dbReference type="EMBL" id="JBBNAE010000006">
    <property type="protein sequence ID" value="KAK9117246.1"/>
    <property type="molecule type" value="Genomic_DNA"/>
</dbReference>
<evidence type="ECO:0000313" key="8">
    <source>
        <dbReference type="EMBL" id="KAK9117246.1"/>
    </source>
</evidence>
<comment type="caution">
    <text evidence="8">The sequence shown here is derived from an EMBL/GenBank/DDBJ whole genome shotgun (WGS) entry which is preliminary data.</text>
</comment>
<dbReference type="PROSITE" id="PS50294">
    <property type="entry name" value="WD_REPEATS_REGION"/>
    <property type="match status" value="3"/>
</dbReference>
<evidence type="ECO:0000256" key="6">
    <source>
        <dbReference type="PROSITE-ProRule" id="PRU00221"/>
    </source>
</evidence>
<dbReference type="Gene3D" id="2.130.10.10">
    <property type="entry name" value="YVTN repeat-like/Quinoprotein amine dehydrogenase"/>
    <property type="match status" value="2"/>
</dbReference>
<dbReference type="InterPro" id="IPR051865">
    <property type="entry name" value="WD-repeat_CDT2_adapter"/>
</dbReference>
<feature type="compositionally biased region" description="Low complexity" evidence="7">
    <location>
        <begin position="493"/>
        <end position="505"/>
    </location>
</feature>
<evidence type="ECO:0000256" key="7">
    <source>
        <dbReference type="SAM" id="MobiDB-lite"/>
    </source>
</evidence>
<dbReference type="PANTHER" id="PTHR22852">
    <property type="entry name" value="LETHAL 2 DENTICLELESS PROTEIN RETINOIC ACID-REGULATED NUCLEAR MATRIX-ASSOCIATED PROTEIN"/>
    <property type="match status" value="1"/>
</dbReference>
<dbReference type="InterPro" id="IPR015943">
    <property type="entry name" value="WD40/YVTN_repeat-like_dom_sf"/>
</dbReference>
<feature type="repeat" description="WD" evidence="6">
    <location>
        <begin position="109"/>
        <end position="150"/>
    </location>
</feature>
<dbReference type="PRINTS" id="PR00320">
    <property type="entry name" value="GPROTEINBRPT"/>
</dbReference>